<dbReference type="InterPro" id="IPR004360">
    <property type="entry name" value="Glyas_Fos-R_dOase_dom"/>
</dbReference>
<protein>
    <submittedName>
        <fullName evidence="2">VOC family protein</fullName>
    </submittedName>
</protein>
<reference evidence="2 3" key="1">
    <citation type="submission" date="2022-01" db="EMBL/GenBank/DDBJ databases">
        <title>Labilibaculum sp. nov, a marine bacterium isolated from Antarctica.</title>
        <authorList>
            <person name="Dai W."/>
        </authorList>
    </citation>
    <scope>NUCLEOTIDE SEQUENCE [LARGE SCALE GENOMIC DNA]</scope>
    <source>
        <strain evidence="2 3">DW002</strain>
    </source>
</reference>
<dbReference type="RefSeq" id="WP_275110954.1">
    <property type="nucleotide sequence ID" value="NZ_JAKJSC010000005.1"/>
</dbReference>
<evidence type="ECO:0000313" key="3">
    <source>
        <dbReference type="Proteomes" id="UP001528920"/>
    </source>
</evidence>
<evidence type="ECO:0000313" key="2">
    <source>
        <dbReference type="EMBL" id="MDE5419624.1"/>
    </source>
</evidence>
<dbReference type="Gene3D" id="3.10.180.10">
    <property type="entry name" value="2,3-Dihydroxybiphenyl 1,2-Dioxygenase, domain 1"/>
    <property type="match status" value="1"/>
</dbReference>
<dbReference type="PANTHER" id="PTHR36437">
    <property type="entry name" value="GLYOXALASE/BLEOMYCIN RESISTANCE PROTEIN/DIOXYGENASE"/>
    <property type="match status" value="1"/>
</dbReference>
<dbReference type="Pfam" id="PF00903">
    <property type="entry name" value="Glyoxalase"/>
    <property type="match status" value="1"/>
</dbReference>
<sequence>MKIKLTSVYVNNPIKAFHFYTEYIGFLEHMFVPVASLAIVVAPEDRDGTALLLEPNTHPAAKTYQEAMYKDSLPVITLNAIDVHEKYEELIAKGVTFTQKPTESKWGISAIFEDTCGNLIQIHQDL</sequence>
<gene>
    <name evidence="2" type="ORF">L3049_16655</name>
</gene>
<dbReference type="PANTHER" id="PTHR36437:SF2">
    <property type="entry name" value="GLYOXALASE_BLEOMYCIN RESISTANCE PROTEIN_DIOXYGENASE"/>
    <property type="match status" value="1"/>
</dbReference>
<proteinExistence type="predicted"/>
<accession>A0ABT5VZ85</accession>
<feature type="domain" description="VOC" evidence="1">
    <location>
        <begin position="2"/>
        <end position="125"/>
    </location>
</feature>
<dbReference type="InterPro" id="IPR029068">
    <property type="entry name" value="Glyas_Bleomycin-R_OHBP_Dase"/>
</dbReference>
<name>A0ABT5VZ85_9BACT</name>
<keyword evidence="3" id="KW-1185">Reference proteome</keyword>
<comment type="caution">
    <text evidence="2">The sequence shown here is derived from an EMBL/GenBank/DDBJ whole genome shotgun (WGS) entry which is preliminary data.</text>
</comment>
<dbReference type="Proteomes" id="UP001528920">
    <property type="component" value="Unassembled WGS sequence"/>
</dbReference>
<dbReference type="EMBL" id="JAKJSC010000005">
    <property type="protein sequence ID" value="MDE5419624.1"/>
    <property type="molecule type" value="Genomic_DNA"/>
</dbReference>
<dbReference type="InterPro" id="IPR037523">
    <property type="entry name" value="VOC_core"/>
</dbReference>
<organism evidence="2 3">
    <name type="scientific">Paralabilibaculum antarcticum</name>
    <dbReference type="NCBI Taxonomy" id="2912572"/>
    <lineage>
        <taxon>Bacteria</taxon>
        <taxon>Pseudomonadati</taxon>
        <taxon>Bacteroidota</taxon>
        <taxon>Bacteroidia</taxon>
        <taxon>Marinilabiliales</taxon>
        <taxon>Marinifilaceae</taxon>
        <taxon>Paralabilibaculum</taxon>
    </lineage>
</organism>
<dbReference type="SUPFAM" id="SSF54593">
    <property type="entry name" value="Glyoxalase/Bleomycin resistance protein/Dihydroxybiphenyl dioxygenase"/>
    <property type="match status" value="1"/>
</dbReference>
<evidence type="ECO:0000259" key="1">
    <source>
        <dbReference type="PROSITE" id="PS51819"/>
    </source>
</evidence>
<dbReference type="PROSITE" id="PS51819">
    <property type="entry name" value="VOC"/>
    <property type="match status" value="1"/>
</dbReference>